<evidence type="ECO:0000313" key="2">
    <source>
        <dbReference type="EMBL" id="GAA2490096.1"/>
    </source>
</evidence>
<organism evidence="2 3">
    <name type="scientific">Streptomyces graminearus</name>
    <dbReference type="NCBI Taxonomy" id="284030"/>
    <lineage>
        <taxon>Bacteria</taxon>
        <taxon>Bacillati</taxon>
        <taxon>Actinomycetota</taxon>
        <taxon>Actinomycetes</taxon>
        <taxon>Kitasatosporales</taxon>
        <taxon>Streptomycetaceae</taxon>
        <taxon>Streptomyces</taxon>
    </lineage>
</organism>
<comment type="caution">
    <text evidence="2">The sequence shown here is derived from an EMBL/GenBank/DDBJ whole genome shotgun (WGS) entry which is preliminary data.</text>
</comment>
<protein>
    <submittedName>
        <fullName evidence="2">Uncharacterized protein</fullName>
    </submittedName>
</protein>
<dbReference type="Proteomes" id="UP001501721">
    <property type="component" value="Unassembled WGS sequence"/>
</dbReference>
<name>A0ABP5Z402_9ACTN</name>
<feature type="region of interest" description="Disordered" evidence="1">
    <location>
        <begin position="78"/>
        <end position="104"/>
    </location>
</feature>
<gene>
    <name evidence="2" type="ORF">GCM10010422_40770</name>
</gene>
<proteinExistence type="predicted"/>
<evidence type="ECO:0000256" key="1">
    <source>
        <dbReference type="SAM" id="MobiDB-lite"/>
    </source>
</evidence>
<evidence type="ECO:0000313" key="3">
    <source>
        <dbReference type="Proteomes" id="UP001501721"/>
    </source>
</evidence>
<feature type="region of interest" description="Disordered" evidence="1">
    <location>
        <begin position="1"/>
        <end position="54"/>
    </location>
</feature>
<sequence>MRRVGGQAGRQWPHRKVKRPEALSGNTRGSCRTGPPTQHDKHFQGSEVMSNDKTTDVVADTEAAEVTTLNSHATIEPVKIAPLPGDEATGTVKPNNSHATDEKA</sequence>
<keyword evidence="3" id="KW-1185">Reference proteome</keyword>
<accession>A0ABP5Z402</accession>
<dbReference type="EMBL" id="BAAATL010000017">
    <property type="protein sequence ID" value="GAA2490096.1"/>
    <property type="molecule type" value="Genomic_DNA"/>
</dbReference>
<reference evidence="3" key="1">
    <citation type="journal article" date="2019" name="Int. J. Syst. Evol. Microbiol.">
        <title>The Global Catalogue of Microorganisms (GCM) 10K type strain sequencing project: providing services to taxonomists for standard genome sequencing and annotation.</title>
        <authorList>
            <consortium name="The Broad Institute Genomics Platform"/>
            <consortium name="The Broad Institute Genome Sequencing Center for Infectious Disease"/>
            <person name="Wu L."/>
            <person name="Ma J."/>
        </authorList>
    </citation>
    <scope>NUCLEOTIDE SEQUENCE [LARGE SCALE GENOMIC DNA]</scope>
    <source>
        <strain evidence="3">JCM 6923</strain>
    </source>
</reference>